<evidence type="ECO:0000256" key="1">
    <source>
        <dbReference type="SAM" id="Phobius"/>
    </source>
</evidence>
<proteinExistence type="predicted"/>
<dbReference type="AlphaFoldDB" id="A0A915DXM8"/>
<evidence type="ECO:0000313" key="2">
    <source>
        <dbReference type="Proteomes" id="UP000887574"/>
    </source>
</evidence>
<keyword evidence="1" id="KW-1133">Transmembrane helix</keyword>
<sequence length="158" mass="17532">MVGQLRLLLQSGFTTNYIRRKNGAGQQAQPSSKALWIPLASSKKQWDRYTSYFNRNGNAFNQGQQPSSMSQQTNPSFLLCEHGATMQPPQWASGSTPQGFQLLANGGGGNGIGLPQDLESLAMPLMDSRLCWTWIWLIWMLCCAMNCPTVITTQFDLP</sequence>
<organism evidence="2 3">
    <name type="scientific">Ditylenchus dipsaci</name>
    <dbReference type="NCBI Taxonomy" id="166011"/>
    <lineage>
        <taxon>Eukaryota</taxon>
        <taxon>Metazoa</taxon>
        <taxon>Ecdysozoa</taxon>
        <taxon>Nematoda</taxon>
        <taxon>Chromadorea</taxon>
        <taxon>Rhabditida</taxon>
        <taxon>Tylenchina</taxon>
        <taxon>Tylenchomorpha</taxon>
        <taxon>Sphaerularioidea</taxon>
        <taxon>Anguinidae</taxon>
        <taxon>Anguininae</taxon>
        <taxon>Ditylenchus</taxon>
    </lineage>
</organism>
<name>A0A915DXM8_9BILA</name>
<keyword evidence="1" id="KW-0812">Transmembrane</keyword>
<evidence type="ECO:0000313" key="3">
    <source>
        <dbReference type="WBParaSite" id="jg23823"/>
    </source>
</evidence>
<feature type="transmembrane region" description="Helical" evidence="1">
    <location>
        <begin position="130"/>
        <end position="151"/>
    </location>
</feature>
<keyword evidence="2" id="KW-1185">Reference proteome</keyword>
<dbReference type="Proteomes" id="UP000887574">
    <property type="component" value="Unplaced"/>
</dbReference>
<protein>
    <submittedName>
        <fullName evidence="3">Uncharacterized protein</fullName>
    </submittedName>
</protein>
<keyword evidence="1" id="KW-0472">Membrane</keyword>
<dbReference type="WBParaSite" id="jg23823">
    <property type="protein sequence ID" value="jg23823"/>
    <property type="gene ID" value="jg23823"/>
</dbReference>
<reference evidence="3" key="1">
    <citation type="submission" date="2022-11" db="UniProtKB">
        <authorList>
            <consortium name="WormBaseParasite"/>
        </authorList>
    </citation>
    <scope>IDENTIFICATION</scope>
</reference>
<accession>A0A915DXM8</accession>